<keyword evidence="3" id="KW-1185">Reference proteome</keyword>
<proteinExistence type="predicted"/>
<dbReference type="EMBL" id="CATNWA010008486">
    <property type="protein sequence ID" value="CAI9556264.1"/>
    <property type="molecule type" value="Genomic_DNA"/>
</dbReference>
<evidence type="ECO:0000313" key="3">
    <source>
        <dbReference type="Proteomes" id="UP001162483"/>
    </source>
</evidence>
<feature type="compositionally biased region" description="Low complexity" evidence="1">
    <location>
        <begin position="12"/>
        <end position="27"/>
    </location>
</feature>
<feature type="non-terminal residue" evidence="2">
    <location>
        <position position="146"/>
    </location>
</feature>
<feature type="compositionally biased region" description="Basic residues" evidence="1">
    <location>
        <begin position="137"/>
        <end position="146"/>
    </location>
</feature>
<feature type="region of interest" description="Disordered" evidence="1">
    <location>
        <begin position="95"/>
        <end position="146"/>
    </location>
</feature>
<feature type="compositionally biased region" description="Basic and acidic residues" evidence="1">
    <location>
        <begin position="31"/>
        <end position="50"/>
    </location>
</feature>
<reference evidence="2" key="1">
    <citation type="submission" date="2023-05" db="EMBL/GenBank/DDBJ databases">
        <authorList>
            <person name="Stuckert A."/>
        </authorList>
    </citation>
    <scope>NUCLEOTIDE SEQUENCE</scope>
</reference>
<protein>
    <submittedName>
        <fullName evidence="2">Uncharacterized protein</fullName>
    </submittedName>
</protein>
<sequence>MEFGDDDDTRDSPGVSPSPENSPESMSLAERLSKKVKTEPGAKEAKETKGKKQLTLPFKPMKKEPQKQMDSDSEFELEEVIPRVVQPRRAAAQVKYVLDSDEEEDAGGSNKDSDVDSDVFDPSGESDDEESFVVSKPARKSKASSK</sequence>
<accession>A0ABN9C939</accession>
<feature type="region of interest" description="Disordered" evidence="1">
    <location>
        <begin position="1"/>
        <end position="75"/>
    </location>
</feature>
<name>A0ABN9C939_9NEOB</name>
<evidence type="ECO:0000313" key="2">
    <source>
        <dbReference type="EMBL" id="CAI9556264.1"/>
    </source>
</evidence>
<feature type="compositionally biased region" description="Acidic residues" evidence="1">
    <location>
        <begin position="115"/>
        <end position="131"/>
    </location>
</feature>
<evidence type="ECO:0000256" key="1">
    <source>
        <dbReference type="SAM" id="MobiDB-lite"/>
    </source>
</evidence>
<comment type="caution">
    <text evidence="2">The sequence shown here is derived from an EMBL/GenBank/DDBJ whole genome shotgun (WGS) entry which is preliminary data.</text>
</comment>
<dbReference type="Proteomes" id="UP001162483">
    <property type="component" value="Unassembled WGS sequence"/>
</dbReference>
<gene>
    <name evidence="2" type="ORF">SPARVUS_LOCUS4524489</name>
</gene>
<organism evidence="2 3">
    <name type="scientific">Staurois parvus</name>
    <dbReference type="NCBI Taxonomy" id="386267"/>
    <lineage>
        <taxon>Eukaryota</taxon>
        <taxon>Metazoa</taxon>
        <taxon>Chordata</taxon>
        <taxon>Craniata</taxon>
        <taxon>Vertebrata</taxon>
        <taxon>Euteleostomi</taxon>
        <taxon>Amphibia</taxon>
        <taxon>Batrachia</taxon>
        <taxon>Anura</taxon>
        <taxon>Neobatrachia</taxon>
        <taxon>Ranoidea</taxon>
        <taxon>Ranidae</taxon>
        <taxon>Staurois</taxon>
    </lineage>
</organism>
<feature type="compositionally biased region" description="Basic and acidic residues" evidence="1">
    <location>
        <begin position="61"/>
        <end position="70"/>
    </location>
</feature>